<protein>
    <submittedName>
        <fullName evidence="1">(Mediterranean fruit fly) hypothetical protein</fullName>
    </submittedName>
</protein>
<evidence type="ECO:0000313" key="1">
    <source>
        <dbReference type="EMBL" id="CAD7003183.1"/>
    </source>
</evidence>
<dbReference type="Proteomes" id="UP000606786">
    <property type="component" value="Unassembled WGS sequence"/>
</dbReference>
<evidence type="ECO:0000313" key="2">
    <source>
        <dbReference type="Proteomes" id="UP000606786"/>
    </source>
</evidence>
<dbReference type="AlphaFoldDB" id="A0A811V199"/>
<dbReference type="EMBL" id="CAJHJT010000034">
    <property type="protein sequence ID" value="CAD7003183.1"/>
    <property type="molecule type" value="Genomic_DNA"/>
</dbReference>
<name>A0A811V199_CERCA</name>
<proteinExistence type="predicted"/>
<keyword evidence="2" id="KW-1185">Reference proteome</keyword>
<comment type="caution">
    <text evidence="1">The sequence shown here is derived from an EMBL/GenBank/DDBJ whole genome shotgun (WGS) entry which is preliminary data.</text>
</comment>
<organism evidence="1 2">
    <name type="scientific">Ceratitis capitata</name>
    <name type="common">Mediterranean fruit fly</name>
    <name type="synonym">Tephritis capitata</name>
    <dbReference type="NCBI Taxonomy" id="7213"/>
    <lineage>
        <taxon>Eukaryota</taxon>
        <taxon>Metazoa</taxon>
        <taxon>Ecdysozoa</taxon>
        <taxon>Arthropoda</taxon>
        <taxon>Hexapoda</taxon>
        <taxon>Insecta</taxon>
        <taxon>Pterygota</taxon>
        <taxon>Neoptera</taxon>
        <taxon>Endopterygota</taxon>
        <taxon>Diptera</taxon>
        <taxon>Brachycera</taxon>
        <taxon>Muscomorpha</taxon>
        <taxon>Tephritoidea</taxon>
        <taxon>Tephritidae</taxon>
        <taxon>Ceratitis</taxon>
        <taxon>Ceratitis</taxon>
    </lineage>
</organism>
<sequence length="119" mass="13281">MELTLWAYGPAHQNVLFEERKTMTAQAMSIKSWMTKLSATVSLCSANVKTNLIVSFHNFNCSGGELYSFGTLNHMETSKKILRLSSNITTKQSINHQLQQRGTKSLAMTSLTTPNVKLL</sequence>
<gene>
    <name evidence="1" type="ORF">CCAP1982_LOCUS11645</name>
</gene>
<accession>A0A811V199</accession>
<reference evidence="1" key="1">
    <citation type="submission" date="2020-11" db="EMBL/GenBank/DDBJ databases">
        <authorList>
            <person name="Whitehead M."/>
        </authorList>
    </citation>
    <scope>NUCLEOTIDE SEQUENCE</scope>
    <source>
        <strain evidence="1">EGII</strain>
    </source>
</reference>